<gene>
    <name evidence="1" type="ORF">ECPE_LOCUS15722</name>
</gene>
<dbReference type="WBParaSite" id="ECPE_0001576201-mRNA-1">
    <property type="protein sequence ID" value="ECPE_0001576201-mRNA-1"/>
    <property type="gene ID" value="ECPE_0001576201"/>
</dbReference>
<dbReference type="AlphaFoldDB" id="A0A183B937"/>
<dbReference type="Proteomes" id="UP000272942">
    <property type="component" value="Unassembled WGS sequence"/>
</dbReference>
<reference evidence="1 2" key="2">
    <citation type="submission" date="2018-11" db="EMBL/GenBank/DDBJ databases">
        <authorList>
            <consortium name="Pathogen Informatics"/>
        </authorList>
    </citation>
    <scope>NUCLEOTIDE SEQUENCE [LARGE SCALE GENOMIC DNA]</scope>
    <source>
        <strain evidence="1 2">Egypt</strain>
    </source>
</reference>
<accession>A0A183B937</accession>
<evidence type="ECO:0000313" key="2">
    <source>
        <dbReference type="Proteomes" id="UP000272942"/>
    </source>
</evidence>
<dbReference type="EMBL" id="UZAN01061565">
    <property type="protein sequence ID" value="VDP92994.1"/>
    <property type="molecule type" value="Genomic_DNA"/>
</dbReference>
<proteinExistence type="predicted"/>
<dbReference type="OrthoDB" id="10549533at2759"/>
<protein>
    <submittedName>
        <fullName evidence="3">Secreted protein</fullName>
    </submittedName>
</protein>
<name>A0A183B937_9TREM</name>
<evidence type="ECO:0000313" key="3">
    <source>
        <dbReference type="WBParaSite" id="ECPE_0001576201-mRNA-1"/>
    </source>
</evidence>
<evidence type="ECO:0000313" key="1">
    <source>
        <dbReference type="EMBL" id="VDP92994.1"/>
    </source>
</evidence>
<sequence length="237" mass="26372">MTAAGTASSSFPSGSAPCSYGTSQMSTTMLGNRAAGSGKRGLVRWFHRLILPSFSDSRTKLRWGVLIRSDSNDAPAFLVLFKLHRRSARSSNYHLNANTRRPIGQKTDSRSRVNSYTPEMFSTRNCQVLVIGTALMDYQSAYSPSVLISDVMGVKHKLYRLLPAPNSGRELFSTGRPSGMRTAMLQHDQPREDLKTSSPLCATELPLWPHTIRVPRSNLRKTQVSWQSSCFIYGTPR</sequence>
<organism evidence="3">
    <name type="scientific">Echinostoma caproni</name>
    <dbReference type="NCBI Taxonomy" id="27848"/>
    <lineage>
        <taxon>Eukaryota</taxon>
        <taxon>Metazoa</taxon>
        <taxon>Spiralia</taxon>
        <taxon>Lophotrochozoa</taxon>
        <taxon>Platyhelminthes</taxon>
        <taxon>Trematoda</taxon>
        <taxon>Digenea</taxon>
        <taxon>Plagiorchiida</taxon>
        <taxon>Echinostomata</taxon>
        <taxon>Echinostomatoidea</taxon>
        <taxon>Echinostomatidae</taxon>
        <taxon>Echinostoma</taxon>
    </lineage>
</organism>
<keyword evidence="2" id="KW-1185">Reference proteome</keyword>
<reference evidence="3" key="1">
    <citation type="submission" date="2016-06" db="UniProtKB">
        <authorList>
            <consortium name="WormBaseParasite"/>
        </authorList>
    </citation>
    <scope>IDENTIFICATION</scope>
</reference>